<reference evidence="8 9" key="1">
    <citation type="submission" date="2018-08" db="EMBL/GenBank/DDBJ databases">
        <title>The metabolism and importance of syntrophic acetate oxidation coupled to methane or sulfide production in haloalkaline environments.</title>
        <authorList>
            <person name="Timmers P.H.A."/>
            <person name="Vavourakis C.D."/>
            <person name="Sorokin D.Y."/>
            <person name="Sinninghe Damste J.S."/>
            <person name="Muyzer G."/>
            <person name="Stams A.J.M."/>
            <person name="Plugge C.M."/>
        </authorList>
    </citation>
    <scope>NUCLEOTIDE SEQUENCE [LARGE SCALE GENOMIC DNA]</scope>
    <source>
        <strain evidence="8">MSAO_Arc3</strain>
    </source>
</reference>
<comment type="catalytic activity">
    <reaction evidence="1">
        <text>acetate + ATP + CoA = acetyl-CoA + ADP + phosphate</text>
        <dbReference type="Rhea" id="RHEA:15081"/>
        <dbReference type="ChEBI" id="CHEBI:30089"/>
        <dbReference type="ChEBI" id="CHEBI:30616"/>
        <dbReference type="ChEBI" id="CHEBI:43474"/>
        <dbReference type="ChEBI" id="CHEBI:57287"/>
        <dbReference type="ChEBI" id="CHEBI:57288"/>
        <dbReference type="ChEBI" id="CHEBI:456216"/>
        <dbReference type="EC" id="6.2.1.13"/>
    </reaction>
</comment>
<dbReference type="InterPro" id="IPR014089">
    <property type="entry name" value="AcCoA-synth-alpha"/>
</dbReference>
<dbReference type="PANTHER" id="PTHR43334">
    <property type="entry name" value="ACETATE--COA LIGASE [ADP-FORMING]"/>
    <property type="match status" value="1"/>
</dbReference>
<dbReference type="SMART" id="SM00881">
    <property type="entry name" value="CoA_binding"/>
    <property type="match status" value="1"/>
</dbReference>
<dbReference type="InterPro" id="IPR036291">
    <property type="entry name" value="NAD(P)-bd_dom_sf"/>
</dbReference>
<dbReference type="PANTHER" id="PTHR43334:SF1">
    <property type="entry name" value="3-HYDROXYPROPIONATE--COA LIGASE [ADP-FORMING]"/>
    <property type="match status" value="1"/>
</dbReference>
<keyword evidence="4 6" id="KW-0547">Nucleotide-binding</keyword>
<dbReference type="EMBL" id="QZAB01000373">
    <property type="protein sequence ID" value="RQD84122.1"/>
    <property type="molecule type" value="Genomic_DNA"/>
</dbReference>
<evidence type="ECO:0000313" key="8">
    <source>
        <dbReference type="EMBL" id="RQD84122.1"/>
    </source>
</evidence>
<dbReference type="InterPro" id="IPR003781">
    <property type="entry name" value="CoA-bd"/>
</dbReference>
<dbReference type="Gene3D" id="3.30.1490.20">
    <property type="entry name" value="ATP-grasp fold, A domain"/>
    <property type="match status" value="1"/>
</dbReference>
<keyword evidence="3" id="KW-0436">Ligase</keyword>
<dbReference type="InterPro" id="IPR013815">
    <property type="entry name" value="ATP_grasp_subdomain_1"/>
</dbReference>
<dbReference type="Gene3D" id="3.40.50.720">
    <property type="entry name" value="NAD(P)-binding Rossmann-like Domain"/>
    <property type="match status" value="1"/>
</dbReference>
<evidence type="ECO:0000256" key="5">
    <source>
        <dbReference type="ARBA" id="ARBA00022840"/>
    </source>
</evidence>
<dbReference type="Pfam" id="PF19045">
    <property type="entry name" value="Ligase_CoA_2"/>
    <property type="match status" value="1"/>
</dbReference>
<proteinExistence type="predicted"/>
<dbReference type="InterPro" id="IPR051538">
    <property type="entry name" value="Acyl-CoA_Synth/Transferase"/>
</dbReference>
<dbReference type="InterPro" id="IPR011761">
    <property type="entry name" value="ATP-grasp"/>
</dbReference>
<dbReference type="InterPro" id="IPR043938">
    <property type="entry name" value="Ligase_CoA_dom"/>
</dbReference>
<feature type="domain" description="ATP-grasp" evidence="7">
    <location>
        <begin position="488"/>
        <end position="524"/>
    </location>
</feature>
<dbReference type="GO" id="GO:0043758">
    <property type="term" value="F:acetate-CoA ligase (ADP-forming) activity"/>
    <property type="evidence" value="ECO:0007669"/>
    <property type="project" value="UniProtKB-EC"/>
</dbReference>
<sequence>MLKKMFSPKSVAVIGASKNKEKVGYAVLKNLVDSFKGKIYPINPNAETILGLKAFSSIKEIYLETPIDLAVIVIPSQFVPDMIEECGNVGVKNLIIISAGFKETGIKGAKLEKKCVETAKKYGIRFLGPNCLGLINTSAGLNASFAATMAQPGNIALFSQSGAICTSALDWADNKNVGFSKFVSLGNKADISENDLLKEFLIDYDTKVVAAYLEGVSNGPEFIKASRKLSQKKPLVVVKAGRTAAGSKAVSSHTGTLAGSDEAYNAAFSQSGVIRADTLEDLLEYSHAFARYYYPKGDNIALITNAGGLGILAADECHLRGLFLSEFEDITYIRLKEALPPAASIYNPVDVLGDASSEIYKNALNIVLKDSNVDGIILLISPQSMTNIEEIAYNIKSIIETSHKPILCSFVGGSRIGKGEKILQKSNIPNYSSPDRAVASMKALSNYRKIKNKHYFDAPEIVGDKALVSRMLKKAQEKKQTVMGLEAFDILKAYGIPVIEKEVARSLEDTLRYCEKIGYPVALKILSPDISHKTDVGGIKLNLNDCEEVEKAYNSMMSSVRRYMPHATISGVQIQKMVTSGREVIIGMNRDVQFGPLIMFGFGGTYVELMKDISFGLAPLTEKDAKKMISSIKTYPLLAGVRGEKPHDIDSIVDVLLKVSQLSIDFPEILEFEINPLVVFGERKGCTAIDMRLTLSE</sequence>
<gene>
    <name evidence="8" type="ORF">D5R95_05940</name>
</gene>
<dbReference type="Pfam" id="PF13549">
    <property type="entry name" value="ATP-grasp_5"/>
    <property type="match status" value="1"/>
</dbReference>
<accession>A0A424YWI6</accession>
<dbReference type="PROSITE" id="PS50975">
    <property type="entry name" value="ATP_GRASP"/>
    <property type="match status" value="1"/>
</dbReference>
<dbReference type="Pfam" id="PF13380">
    <property type="entry name" value="CoA_binding_2"/>
    <property type="match status" value="1"/>
</dbReference>
<protein>
    <recommendedName>
        <fullName evidence="2">acetate--CoA ligase (ADP-forming)</fullName>
        <ecNumber evidence="2">6.2.1.13</ecNumber>
    </recommendedName>
</protein>
<dbReference type="SUPFAM" id="SSF52210">
    <property type="entry name" value="Succinyl-CoA synthetase domains"/>
    <property type="match status" value="2"/>
</dbReference>
<dbReference type="GO" id="GO:0005524">
    <property type="term" value="F:ATP binding"/>
    <property type="evidence" value="ECO:0007669"/>
    <property type="project" value="UniProtKB-UniRule"/>
</dbReference>
<evidence type="ECO:0000313" key="9">
    <source>
        <dbReference type="Proteomes" id="UP000284763"/>
    </source>
</evidence>
<dbReference type="Pfam" id="PF13607">
    <property type="entry name" value="Succ_CoA_lig"/>
    <property type="match status" value="1"/>
</dbReference>
<organism evidence="8 9">
    <name type="scientific">Methanosalsum natronophilum</name>
    <dbReference type="NCBI Taxonomy" id="768733"/>
    <lineage>
        <taxon>Archaea</taxon>
        <taxon>Methanobacteriati</taxon>
        <taxon>Methanobacteriota</taxon>
        <taxon>Stenosarchaea group</taxon>
        <taxon>Methanomicrobia</taxon>
        <taxon>Methanosarcinales</taxon>
        <taxon>Methanosarcinaceae</taxon>
        <taxon>Methanosalsum</taxon>
    </lineage>
</organism>
<dbReference type="EC" id="6.2.1.13" evidence="2"/>
<dbReference type="GO" id="GO:0046872">
    <property type="term" value="F:metal ion binding"/>
    <property type="evidence" value="ECO:0007669"/>
    <property type="project" value="InterPro"/>
</dbReference>
<evidence type="ECO:0000256" key="4">
    <source>
        <dbReference type="ARBA" id="ARBA00022741"/>
    </source>
</evidence>
<evidence type="ECO:0000256" key="1">
    <source>
        <dbReference type="ARBA" id="ARBA00001619"/>
    </source>
</evidence>
<evidence type="ECO:0000256" key="3">
    <source>
        <dbReference type="ARBA" id="ARBA00022598"/>
    </source>
</evidence>
<dbReference type="SUPFAM" id="SSF51735">
    <property type="entry name" value="NAD(P)-binding Rossmann-fold domains"/>
    <property type="match status" value="1"/>
</dbReference>
<dbReference type="InterPro" id="IPR016102">
    <property type="entry name" value="Succinyl-CoA_synth-like"/>
</dbReference>
<comment type="caution">
    <text evidence="8">The sequence shown here is derived from an EMBL/GenBank/DDBJ whole genome shotgun (WGS) entry which is preliminary data.</text>
</comment>
<dbReference type="FunFam" id="3.30.1490.20:FF:000020">
    <property type="entry name" value="Protein lysine acetyltransferase"/>
    <property type="match status" value="1"/>
</dbReference>
<dbReference type="Gene3D" id="3.40.50.261">
    <property type="entry name" value="Succinyl-CoA synthetase domains"/>
    <property type="match status" value="2"/>
</dbReference>
<dbReference type="Gene3D" id="3.30.470.20">
    <property type="entry name" value="ATP-grasp fold, B domain"/>
    <property type="match status" value="1"/>
</dbReference>
<dbReference type="Proteomes" id="UP000284763">
    <property type="component" value="Unassembled WGS sequence"/>
</dbReference>
<name>A0A424YWI6_9EURY</name>
<dbReference type="InterPro" id="IPR032875">
    <property type="entry name" value="Succ_CoA_lig_flav_dom"/>
</dbReference>
<evidence type="ECO:0000259" key="7">
    <source>
        <dbReference type="PROSITE" id="PS50975"/>
    </source>
</evidence>
<evidence type="ECO:0000256" key="2">
    <source>
        <dbReference type="ARBA" id="ARBA00012957"/>
    </source>
</evidence>
<dbReference type="AlphaFoldDB" id="A0A424YWI6"/>
<keyword evidence="5 6" id="KW-0067">ATP-binding</keyword>
<dbReference type="NCBIfam" id="TIGR02717">
    <property type="entry name" value="AcCoA-syn-alpha"/>
    <property type="match status" value="1"/>
</dbReference>
<dbReference type="SUPFAM" id="SSF56059">
    <property type="entry name" value="Glutathione synthetase ATP-binding domain-like"/>
    <property type="match status" value="1"/>
</dbReference>
<evidence type="ECO:0000256" key="6">
    <source>
        <dbReference type="PROSITE-ProRule" id="PRU00409"/>
    </source>
</evidence>